<evidence type="ECO:0000256" key="3">
    <source>
        <dbReference type="ARBA" id="ARBA00022448"/>
    </source>
</evidence>
<evidence type="ECO:0000256" key="7">
    <source>
        <dbReference type="ARBA" id="ARBA00022989"/>
    </source>
</evidence>
<dbReference type="GO" id="GO:0055085">
    <property type="term" value="P:transmembrane transport"/>
    <property type="evidence" value="ECO:0007669"/>
    <property type="project" value="InterPro"/>
</dbReference>
<evidence type="ECO:0000256" key="10">
    <source>
        <dbReference type="SAM" id="MobiDB-lite"/>
    </source>
</evidence>
<feature type="domain" description="ABC transmembrane type-1" evidence="11">
    <location>
        <begin position="109"/>
        <end position="300"/>
    </location>
</feature>
<dbReference type="PROSITE" id="PS50928">
    <property type="entry name" value="ABC_TM1"/>
    <property type="match status" value="1"/>
</dbReference>
<dbReference type="InterPro" id="IPR000515">
    <property type="entry name" value="MetI-like"/>
</dbReference>
<feature type="transmembrane region" description="Helical" evidence="9">
    <location>
        <begin position="109"/>
        <end position="132"/>
    </location>
</feature>
<feature type="compositionally biased region" description="Low complexity" evidence="10">
    <location>
        <begin position="9"/>
        <end position="33"/>
    </location>
</feature>
<evidence type="ECO:0000256" key="9">
    <source>
        <dbReference type="RuleBase" id="RU363032"/>
    </source>
</evidence>
<protein>
    <submittedName>
        <fullName evidence="12">Carbohydrate ABC transporter membrane protein 2, CUT1 family</fullName>
    </submittedName>
</protein>
<evidence type="ECO:0000256" key="5">
    <source>
        <dbReference type="ARBA" id="ARBA00022597"/>
    </source>
</evidence>
<feature type="transmembrane region" description="Helical" evidence="9">
    <location>
        <begin position="178"/>
        <end position="200"/>
    </location>
</feature>
<proteinExistence type="inferred from homology"/>
<dbReference type="RefSeq" id="WP_088984105.1">
    <property type="nucleotide sequence ID" value="NZ_LT607413.1"/>
</dbReference>
<name>A0A1C4ZKX9_MICEC</name>
<feature type="region of interest" description="Disordered" evidence="10">
    <location>
        <begin position="1"/>
        <end position="41"/>
    </location>
</feature>
<dbReference type="PANTHER" id="PTHR32243">
    <property type="entry name" value="MALTOSE TRANSPORT SYSTEM PERMEASE-RELATED"/>
    <property type="match status" value="1"/>
</dbReference>
<dbReference type="Gene3D" id="1.10.3720.10">
    <property type="entry name" value="MetI-like"/>
    <property type="match status" value="1"/>
</dbReference>
<dbReference type="OrthoDB" id="9794684at2"/>
<keyword evidence="6 9" id="KW-0812">Transmembrane</keyword>
<evidence type="ECO:0000313" key="13">
    <source>
        <dbReference type="Proteomes" id="UP000198253"/>
    </source>
</evidence>
<dbReference type="SUPFAM" id="SSF161098">
    <property type="entry name" value="MetI-like"/>
    <property type="match status" value="1"/>
</dbReference>
<dbReference type="InterPro" id="IPR050901">
    <property type="entry name" value="BP-dep_ABC_trans_perm"/>
</dbReference>
<reference evidence="13" key="1">
    <citation type="submission" date="2016-06" db="EMBL/GenBank/DDBJ databases">
        <authorList>
            <person name="Varghese N."/>
            <person name="Submissions Spin"/>
        </authorList>
    </citation>
    <scope>NUCLEOTIDE SEQUENCE [LARGE SCALE GENOMIC DNA]</scope>
    <source>
        <strain evidence="13">DSM 43816</strain>
    </source>
</reference>
<dbReference type="PANTHER" id="PTHR32243:SF50">
    <property type="entry name" value="MALTOSE_MALTODEXTRIN TRANSPORT SYSTEM PERMEASE PROTEIN MALG"/>
    <property type="match status" value="1"/>
</dbReference>
<keyword evidence="4" id="KW-1003">Cell membrane</keyword>
<evidence type="ECO:0000256" key="4">
    <source>
        <dbReference type="ARBA" id="ARBA00022475"/>
    </source>
</evidence>
<evidence type="ECO:0000256" key="1">
    <source>
        <dbReference type="ARBA" id="ARBA00004651"/>
    </source>
</evidence>
<evidence type="ECO:0000256" key="2">
    <source>
        <dbReference type="ARBA" id="ARBA00009047"/>
    </source>
</evidence>
<comment type="similarity">
    <text evidence="2">Belongs to the binding-protein-dependent transport system permease family. MalFG subfamily.</text>
</comment>
<keyword evidence="7 9" id="KW-1133">Transmembrane helix</keyword>
<evidence type="ECO:0000313" key="12">
    <source>
        <dbReference type="EMBL" id="SCF33578.1"/>
    </source>
</evidence>
<feature type="transmembrane region" description="Helical" evidence="9">
    <location>
        <begin position="221"/>
        <end position="246"/>
    </location>
</feature>
<dbReference type="InParanoid" id="A0A1C4ZKX9"/>
<keyword evidence="8 9" id="KW-0472">Membrane</keyword>
<dbReference type="Pfam" id="PF00528">
    <property type="entry name" value="BPD_transp_1"/>
    <property type="match status" value="1"/>
</dbReference>
<keyword evidence="5" id="KW-0762">Sugar transport</keyword>
<accession>A0A1C4ZKX9</accession>
<dbReference type="InterPro" id="IPR035906">
    <property type="entry name" value="MetI-like_sf"/>
</dbReference>
<sequence>MPDTLTDPAASTSAQASRSSGAAPPDAAGRPGRQLSRTSGHPGRIRRAGIYLGLLAASGFAVLPLLWGLSTSLKPESTVLATPVRWIPEHFTLANYEAVLFHSQIPLNLLNSVIVSVVTVVVTLVIAVPAAYSAARYRFRGKAGLLFFILMTSMVPGIAVLVPLYYLAVKLGVYDTYLVMIVIYSAWQVPTIVWILRGFFESIPPEIEEAGRVDGMSAAGAFLRLVLPLAKPGLGAAAIITFVYVWNDYLIASTFVSDPDLRLISVGLYTYLTQYGTVWGQLTAAVMVTLLPMIIAFVLFERRLVAGLSAGASKG</sequence>
<evidence type="ECO:0000259" key="11">
    <source>
        <dbReference type="PROSITE" id="PS50928"/>
    </source>
</evidence>
<feature type="transmembrane region" description="Helical" evidence="9">
    <location>
        <begin position="144"/>
        <end position="166"/>
    </location>
</feature>
<dbReference type="CDD" id="cd06261">
    <property type="entry name" value="TM_PBP2"/>
    <property type="match status" value="1"/>
</dbReference>
<feature type="transmembrane region" description="Helical" evidence="9">
    <location>
        <begin position="278"/>
        <end position="300"/>
    </location>
</feature>
<dbReference type="Proteomes" id="UP000198253">
    <property type="component" value="Chromosome I"/>
</dbReference>
<organism evidence="12 13">
    <name type="scientific">Micromonospora echinospora</name>
    <name type="common">Micromonospora purpurea</name>
    <dbReference type="NCBI Taxonomy" id="1877"/>
    <lineage>
        <taxon>Bacteria</taxon>
        <taxon>Bacillati</taxon>
        <taxon>Actinomycetota</taxon>
        <taxon>Actinomycetes</taxon>
        <taxon>Micromonosporales</taxon>
        <taxon>Micromonosporaceae</taxon>
        <taxon>Micromonospora</taxon>
    </lineage>
</organism>
<dbReference type="GO" id="GO:0005886">
    <property type="term" value="C:plasma membrane"/>
    <property type="evidence" value="ECO:0007669"/>
    <property type="project" value="UniProtKB-SubCell"/>
</dbReference>
<dbReference type="AlphaFoldDB" id="A0A1C4ZKX9"/>
<gene>
    <name evidence="12" type="ORF">GA0070618_5412</name>
</gene>
<comment type="subcellular location">
    <subcellularLocation>
        <location evidence="1 9">Cell membrane</location>
        <topology evidence="1 9">Multi-pass membrane protein</topology>
    </subcellularLocation>
</comment>
<evidence type="ECO:0000256" key="6">
    <source>
        <dbReference type="ARBA" id="ARBA00022692"/>
    </source>
</evidence>
<evidence type="ECO:0000256" key="8">
    <source>
        <dbReference type="ARBA" id="ARBA00023136"/>
    </source>
</evidence>
<keyword evidence="3 9" id="KW-0813">Transport</keyword>
<dbReference type="EMBL" id="LT607413">
    <property type="protein sequence ID" value="SCF33578.1"/>
    <property type="molecule type" value="Genomic_DNA"/>
</dbReference>
<feature type="transmembrane region" description="Helical" evidence="9">
    <location>
        <begin position="48"/>
        <end position="67"/>
    </location>
</feature>
<keyword evidence="13" id="KW-1185">Reference proteome</keyword>